<organism evidence="1 2">
    <name type="scientific">Tumebacillus permanentifrigoris</name>
    <dbReference type="NCBI Taxonomy" id="378543"/>
    <lineage>
        <taxon>Bacteria</taxon>
        <taxon>Bacillati</taxon>
        <taxon>Bacillota</taxon>
        <taxon>Bacilli</taxon>
        <taxon>Bacillales</taxon>
        <taxon>Alicyclobacillaceae</taxon>
        <taxon>Tumebacillus</taxon>
    </lineage>
</organism>
<evidence type="ECO:0000313" key="2">
    <source>
        <dbReference type="Proteomes" id="UP000245634"/>
    </source>
</evidence>
<dbReference type="InterPro" id="IPR052565">
    <property type="entry name" value="Glutaredoxin-like_YDR286C"/>
</dbReference>
<name>A0A316DA84_9BACL</name>
<keyword evidence="2" id="KW-1185">Reference proteome</keyword>
<sequence>MQPYHITLFTKDGCTLCVKAKTILDRLSLFYPLVVEEFDITTDDAIDAKYWDKIPVLHVDGAEAFVSKISEHWLRRYFEEHKAGKM</sequence>
<dbReference type="Proteomes" id="UP000245634">
    <property type="component" value="Unassembled WGS sequence"/>
</dbReference>
<dbReference type="Pfam" id="PF05768">
    <property type="entry name" value="Glrx-like"/>
    <property type="match status" value="1"/>
</dbReference>
<reference evidence="1 2" key="1">
    <citation type="submission" date="2018-05" db="EMBL/GenBank/DDBJ databases">
        <title>Genomic Encyclopedia of Type Strains, Phase IV (KMG-IV): sequencing the most valuable type-strain genomes for metagenomic binning, comparative biology and taxonomic classification.</title>
        <authorList>
            <person name="Goeker M."/>
        </authorList>
    </citation>
    <scope>NUCLEOTIDE SEQUENCE [LARGE SCALE GENOMIC DNA]</scope>
    <source>
        <strain evidence="1 2">DSM 18773</strain>
    </source>
</reference>
<dbReference type="OrthoDB" id="32865at2"/>
<dbReference type="PANTHER" id="PTHR33558">
    <property type="entry name" value="GLUTAREDOXIN-LIKE PROTEIN C5ORF63 HOMOLOG"/>
    <property type="match status" value="1"/>
</dbReference>
<dbReference type="RefSeq" id="WP_109689174.1">
    <property type="nucleotide sequence ID" value="NZ_QGGL01000008.1"/>
</dbReference>
<dbReference type="AlphaFoldDB" id="A0A316DA84"/>
<evidence type="ECO:0000313" key="1">
    <source>
        <dbReference type="EMBL" id="PWK13154.1"/>
    </source>
</evidence>
<gene>
    <name evidence="1" type="ORF">C7459_108174</name>
</gene>
<dbReference type="InterPro" id="IPR008554">
    <property type="entry name" value="Glutaredoxin-like"/>
</dbReference>
<proteinExistence type="predicted"/>
<protein>
    <submittedName>
        <fullName evidence="1">Glutaredoxin-like protein DUF836</fullName>
    </submittedName>
</protein>
<dbReference type="SUPFAM" id="SSF52833">
    <property type="entry name" value="Thioredoxin-like"/>
    <property type="match status" value="1"/>
</dbReference>
<accession>A0A316DA84</accession>
<dbReference type="InterPro" id="IPR036249">
    <property type="entry name" value="Thioredoxin-like_sf"/>
</dbReference>
<comment type="caution">
    <text evidence="1">The sequence shown here is derived from an EMBL/GenBank/DDBJ whole genome shotgun (WGS) entry which is preliminary data.</text>
</comment>
<dbReference type="Gene3D" id="3.40.30.10">
    <property type="entry name" value="Glutaredoxin"/>
    <property type="match status" value="1"/>
</dbReference>
<dbReference type="PANTHER" id="PTHR33558:SF1">
    <property type="entry name" value="GLUTAREDOXIN-LIKE PROTEIN C5ORF63 HOMOLOG"/>
    <property type="match status" value="1"/>
</dbReference>
<dbReference type="EMBL" id="QGGL01000008">
    <property type="protein sequence ID" value="PWK13154.1"/>
    <property type="molecule type" value="Genomic_DNA"/>
</dbReference>